<name>A0A7H0F1J5_9CYAN</name>
<reference evidence="3 4" key="1">
    <citation type="submission" date="2020-08" db="EMBL/GenBank/DDBJ databases">
        <title>Complete genome sequence of Raphidiopsis curvispora isolated from drinking water reservoir in South Korea.</title>
        <authorList>
            <person name="Jeong J."/>
        </authorList>
    </citation>
    <scope>NUCLEOTIDE SEQUENCE [LARGE SCALE GENOMIC DNA]</scope>
    <source>
        <strain evidence="3 4">GIHE-G1</strain>
    </source>
</reference>
<evidence type="ECO:0000313" key="4">
    <source>
        <dbReference type="Proteomes" id="UP000516013"/>
    </source>
</evidence>
<dbReference type="RefSeq" id="WP_187706404.1">
    <property type="nucleotide sequence ID" value="NZ_CP060822.1"/>
</dbReference>
<dbReference type="GO" id="GO:0016020">
    <property type="term" value="C:membrane"/>
    <property type="evidence" value="ECO:0007669"/>
    <property type="project" value="InterPro"/>
</dbReference>
<dbReference type="GO" id="GO:0008107">
    <property type="term" value="F:galactoside 2-alpha-L-fucosyltransferase activity"/>
    <property type="evidence" value="ECO:0007669"/>
    <property type="project" value="InterPro"/>
</dbReference>
<dbReference type="Pfam" id="PF01531">
    <property type="entry name" value="Glyco_transf_11"/>
    <property type="match status" value="1"/>
</dbReference>
<evidence type="ECO:0000256" key="2">
    <source>
        <dbReference type="ARBA" id="ARBA00022679"/>
    </source>
</evidence>
<accession>A0A7H0F1J5</accession>
<dbReference type="PANTHER" id="PTHR11927">
    <property type="entry name" value="GALACTOSIDE 2-L-FUCOSYLTRANSFERASE"/>
    <property type="match status" value="1"/>
</dbReference>
<dbReference type="EMBL" id="CP060822">
    <property type="protein sequence ID" value="QNP29911.1"/>
    <property type="molecule type" value="Genomic_DNA"/>
</dbReference>
<gene>
    <name evidence="3" type="ORF">IAR63_02075</name>
</gene>
<proteinExistence type="predicted"/>
<dbReference type="PANTHER" id="PTHR11927:SF9">
    <property type="entry name" value="L-FUCOSYLTRANSFERASE"/>
    <property type="match status" value="1"/>
</dbReference>
<keyword evidence="1 3" id="KW-0328">Glycosyltransferase</keyword>
<keyword evidence="2 3" id="KW-0808">Transferase</keyword>
<dbReference type="InterPro" id="IPR002516">
    <property type="entry name" value="Glyco_trans_11"/>
</dbReference>
<dbReference type="Proteomes" id="UP000516013">
    <property type="component" value="Chromosome"/>
</dbReference>
<organism evidence="3 4">
    <name type="scientific">Cylindrospermopsis curvispora GIHE-G1</name>
    <dbReference type="NCBI Taxonomy" id="2666332"/>
    <lineage>
        <taxon>Bacteria</taxon>
        <taxon>Bacillati</taxon>
        <taxon>Cyanobacteriota</taxon>
        <taxon>Cyanophyceae</taxon>
        <taxon>Nostocales</taxon>
        <taxon>Aphanizomenonaceae</taxon>
        <taxon>Cylindrospermopsis</taxon>
    </lineage>
</organism>
<dbReference type="CDD" id="cd11301">
    <property type="entry name" value="Fut1_Fut2_like"/>
    <property type="match status" value="1"/>
</dbReference>
<dbReference type="AlphaFoldDB" id="A0A7H0F1J5"/>
<dbReference type="KEGG" id="ccur:IAR63_02075"/>
<dbReference type="GO" id="GO:0005975">
    <property type="term" value="P:carbohydrate metabolic process"/>
    <property type="evidence" value="ECO:0007669"/>
    <property type="project" value="InterPro"/>
</dbReference>
<sequence length="293" mass="34512">MKIYTYLCGGLGNQMFQYATARSLALSHKAHLVLDNWSGFVRDFQYRRHYELHALPISGRTIQTWETLPIWLHRLEKRLDRKNSFIEIHWYGQFILETEKAYLKQLNGLNLNSSFWLLGYWQSPLYFKNHTDTLLRELTPPSPTDPRFLSLGQQLREDESVALGVRLYEESTNPSVHAKGGVLKTPKEINNAILQLLSQRPNARFFIFCTHRSPILEKLNLPENSVFVTHDDGYEGTLERMWLLSQCRHHVFTNSSYYWWGAWLSQKLHDKQLIFAADNFINSDSFCHGWERF</sequence>
<evidence type="ECO:0000313" key="3">
    <source>
        <dbReference type="EMBL" id="QNP29911.1"/>
    </source>
</evidence>
<protein>
    <submittedName>
        <fullName evidence="3">Alpha-1,2-fucosyltransferase</fullName>
    </submittedName>
</protein>
<keyword evidence="4" id="KW-1185">Reference proteome</keyword>
<evidence type="ECO:0000256" key="1">
    <source>
        <dbReference type="ARBA" id="ARBA00022676"/>
    </source>
</evidence>